<dbReference type="NCBIfam" id="TIGR03170">
    <property type="entry name" value="flgA_cterm"/>
    <property type="match status" value="1"/>
</dbReference>
<dbReference type="InterPro" id="IPR039246">
    <property type="entry name" value="Flagellar_FlgA"/>
</dbReference>
<evidence type="ECO:0000256" key="1">
    <source>
        <dbReference type="SAM" id="Phobius"/>
    </source>
</evidence>
<dbReference type="GO" id="GO:0044780">
    <property type="term" value="P:bacterial-type flagellum assembly"/>
    <property type="evidence" value="ECO:0007669"/>
    <property type="project" value="InterPro"/>
</dbReference>
<keyword evidence="3" id="KW-0966">Cell projection</keyword>
<gene>
    <name evidence="3" type="primary">flgA</name>
    <name evidence="3" type="ORF">H9784_01065</name>
</gene>
<organism evidence="3 4">
    <name type="scientific">Candidatus Desulfovibrio intestinavium</name>
    <dbReference type="NCBI Taxonomy" id="2838534"/>
    <lineage>
        <taxon>Bacteria</taxon>
        <taxon>Pseudomonadati</taxon>
        <taxon>Thermodesulfobacteriota</taxon>
        <taxon>Desulfovibrionia</taxon>
        <taxon>Desulfovibrionales</taxon>
        <taxon>Desulfovibrionaceae</taxon>
        <taxon>Desulfovibrio</taxon>
    </lineage>
</organism>
<dbReference type="AlphaFoldDB" id="A0A9D2KQT8"/>
<proteinExistence type="predicted"/>
<keyword evidence="3" id="KW-0282">Flagellum</keyword>
<dbReference type="InterPro" id="IPR017585">
    <property type="entry name" value="SAF_FlgA"/>
</dbReference>
<keyword evidence="1" id="KW-0472">Membrane</keyword>
<reference evidence="3" key="1">
    <citation type="journal article" date="2021" name="PeerJ">
        <title>Extensive microbial diversity within the chicken gut microbiome revealed by metagenomics and culture.</title>
        <authorList>
            <person name="Gilroy R."/>
            <person name="Ravi A."/>
            <person name="Getino M."/>
            <person name="Pursley I."/>
            <person name="Horton D.L."/>
            <person name="Alikhan N.F."/>
            <person name="Baker D."/>
            <person name="Gharbi K."/>
            <person name="Hall N."/>
            <person name="Watson M."/>
            <person name="Adriaenssens E.M."/>
            <person name="Foster-Nyarko E."/>
            <person name="Jarju S."/>
            <person name="Secka A."/>
            <person name="Antonio M."/>
            <person name="Oren A."/>
            <person name="Chaudhuri R.R."/>
            <person name="La Ragione R."/>
            <person name="Hildebrand F."/>
            <person name="Pallen M.J."/>
        </authorList>
    </citation>
    <scope>NUCLEOTIDE SEQUENCE</scope>
    <source>
        <strain evidence="3">5032</strain>
    </source>
</reference>
<keyword evidence="1" id="KW-0812">Transmembrane</keyword>
<dbReference type="PANTHER" id="PTHR36307:SF1">
    <property type="entry name" value="FLAGELLA BASAL BODY P-RING FORMATION PROTEIN FLGA"/>
    <property type="match status" value="1"/>
</dbReference>
<evidence type="ECO:0000313" key="3">
    <source>
        <dbReference type="EMBL" id="HJA78150.1"/>
    </source>
</evidence>
<feature type="transmembrane region" description="Helical" evidence="1">
    <location>
        <begin position="21"/>
        <end position="43"/>
    </location>
</feature>
<keyword evidence="3" id="KW-0969">Cilium</keyword>
<accession>A0A9D2KQT8</accession>
<dbReference type="Gene3D" id="2.30.30.760">
    <property type="match status" value="1"/>
</dbReference>
<evidence type="ECO:0000313" key="4">
    <source>
        <dbReference type="Proteomes" id="UP000823821"/>
    </source>
</evidence>
<evidence type="ECO:0000259" key="2">
    <source>
        <dbReference type="Pfam" id="PF13144"/>
    </source>
</evidence>
<dbReference type="Proteomes" id="UP000823821">
    <property type="component" value="Unassembled WGS sequence"/>
</dbReference>
<comment type="caution">
    <text evidence="3">The sequence shown here is derived from an EMBL/GenBank/DDBJ whole genome shotgun (WGS) entry which is preliminary data.</text>
</comment>
<feature type="domain" description="Flagella basal body P-ring formation protein FlgA SAF" evidence="2">
    <location>
        <begin position="312"/>
        <end position="431"/>
    </location>
</feature>
<dbReference type="EMBL" id="DWZD01000007">
    <property type="protein sequence ID" value="HJA78150.1"/>
    <property type="molecule type" value="Genomic_DNA"/>
</dbReference>
<dbReference type="PANTHER" id="PTHR36307">
    <property type="entry name" value="FLAGELLA BASAL BODY P-RING FORMATION PROTEIN FLGA"/>
    <property type="match status" value="1"/>
</dbReference>
<protein>
    <submittedName>
        <fullName evidence="3">Flagellar basal body P-ring formation chaperone FlgA</fullName>
    </submittedName>
</protein>
<dbReference type="Pfam" id="PF13144">
    <property type="entry name" value="ChapFlgA"/>
    <property type="match status" value="1"/>
</dbReference>
<keyword evidence="1" id="KW-1133">Transmembrane helix</keyword>
<sequence>MRVTGRRCGGGHAPQSARPGIGQALSVWLAGALCLVLLCHVAAVRECLAAGVPDAVWQDNDRNHRRSPSQIKRQLRSPDVRAARLPLAAADRVGSEAAPPGGEADHSARQARVRAQIAQTAAPPASSGDLQLLGENDWRLKIESAAVALNDSVFLGDIATPLGHMDPALWQELSRRALWAAPQQEGKPMQVNRSRLSQALRQALGKDIAGRCILPTSLVIQRGGLVFREDVLRDYVVKSLTPQLAAMPGEAQLTEFRLPEYIFLEHGQQQVQLEPGKLAPGRIALRFAVKEADGTVLRRLAGTVNLQLWVTVPAATRVMSKGENLTPEAVTFLRINAATLKDLPWDGQGGPWRLARGLAAGEPILQSDLQSQLMVRRGDVVTLIYARGNVQMTTQAEALSDGEPGATIAVRNLQSKKQVYAKVKDGGTVIIE</sequence>
<reference evidence="3" key="2">
    <citation type="submission" date="2021-04" db="EMBL/GenBank/DDBJ databases">
        <authorList>
            <person name="Gilroy R."/>
        </authorList>
    </citation>
    <scope>NUCLEOTIDE SEQUENCE</scope>
    <source>
        <strain evidence="3">5032</strain>
    </source>
</reference>
<name>A0A9D2KQT8_9BACT</name>